<evidence type="ECO:0000313" key="2">
    <source>
        <dbReference type="EMBL" id="CAG6707303.1"/>
    </source>
</evidence>
<protein>
    <submittedName>
        <fullName evidence="2">Uncharacterized protein</fullName>
    </submittedName>
</protein>
<accession>A0A8D8UJQ1</accession>
<reference evidence="2" key="1">
    <citation type="submission" date="2021-05" db="EMBL/GenBank/DDBJ databases">
        <authorList>
            <person name="Alioto T."/>
            <person name="Alioto T."/>
            <person name="Gomez Garrido J."/>
        </authorList>
    </citation>
    <scope>NUCLEOTIDE SEQUENCE</scope>
</reference>
<keyword evidence="1" id="KW-0812">Transmembrane</keyword>
<sequence length="127" mass="14258">MIDWYGTAGILVFYSIILGVGVWAGTKKKNNGEEEVMLAHFNSNMGRRSLLHRNRRVILHNRSAMVSDAIRLQFQSGSGGTPVCQANERSWIHHNAGPVPGEIRESNRRSLVPAGFHGRYTHPRCYS</sequence>
<name>A0A8D8UJQ1_9HEMI</name>
<keyword evidence="1" id="KW-0472">Membrane</keyword>
<dbReference type="EMBL" id="HBUF01344036">
    <property type="protein sequence ID" value="CAG6707303.1"/>
    <property type="molecule type" value="Transcribed_RNA"/>
</dbReference>
<proteinExistence type="predicted"/>
<organism evidence="2">
    <name type="scientific">Cacopsylla melanoneura</name>
    <dbReference type="NCBI Taxonomy" id="428564"/>
    <lineage>
        <taxon>Eukaryota</taxon>
        <taxon>Metazoa</taxon>
        <taxon>Ecdysozoa</taxon>
        <taxon>Arthropoda</taxon>
        <taxon>Hexapoda</taxon>
        <taxon>Insecta</taxon>
        <taxon>Pterygota</taxon>
        <taxon>Neoptera</taxon>
        <taxon>Paraneoptera</taxon>
        <taxon>Hemiptera</taxon>
        <taxon>Sternorrhyncha</taxon>
        <taxon>Psylloidea</taxon>
        <taxon>Psyllidae</taxon>
        <taxon>Psyllinae</taxon>
        <taxon>Cacopsylla</taxon>
    </lineage>
</organism>
<dbReference type="AlphaFoldDB" id="A0A8D8UJQ1"/>
<keyword evidence="1" id="KW-1133">Transmembrane helix</keyword>
<feature type="transmembrane region" description="Helical" evidence="1">
    <location>
        <begin position="6"/>
        <end position="25"/>
    </location>
</feature>
<evidence type="ECO:0000256" key="1">
    <source>
        <dbReference type="SAM" id="Phobius"/>
    </source>
</evidence>